<evidence type="ECO:0000313" key="3">
    <source>
        <dbReference type="EnsemblMetazoa" id="G3890.4:cds"/>
    </source>
</evidence>
<evidence type="ECO:0000259" key="2">
    <source>
        <dbReference type="PROSITE" id="PS51886"/>
    </source>
</evidence>
<dbReference type="Pfam" id="PF07534">
    <property type="entry name" value="TLD"/>
    <property type="match status" value="1"/>
</dbReference>
<dbReference type="Proteomes" id="UP000005408">
    <property type="component" value="Unassembled WGS sequence"/>
</dbReference>
<dbReference type="PANTHER" id="PTHR14241:SF32">
    <property type="entry name" value="VWFA DOMAIN-CONTAINING PROTEIN-RELATED"/>
    <property type="match status" value="1"/>
</dbReference>
<reference evidence="3" key="1">
    <citation type="submission" date="2022-08" db="UniProtKB">
        <authorList>
            <consortium name="EnsemblMetazoa"/>
        </authorList>
    </citation>
    <scope>IDENTIFICATION</scope>
    <source>
        <strain evidence="3">05x7-T-G4-1.051#20</strain>
    </source>
</reference>
<dbReference type="SUPFAM" id="SSF52540">
    <property type="entry name" value="P-loop containing nucleoside triphosphate hydrolases"/>
    <property type="match status" value="1"/>
</dbReference>
<dbReference type="EnsemblMetazoa" id="G3890.4">
    <property type="protein sequence ID" value="G3890.4:cds"/>
    <property type="gene ID" value="G3890"/>
</dbReference>
<name>A0A8W8N4K4_MAGGI</name>
<evidence type="ECO:0000313" key="4">
    <source>
        <dbReference type="Proteomes" id="UP000005408"/>
    </source>
</evidence>
<evidence type="ECO:0000256" key="1">
    <source>
        <dbReference type="ARBA" id="ARBA00009243"/>
    </source>
</evidence>
<dbReference type="SMART" id="SM00584">
    <property type="entry name" value="TLDc"/>
    <property type="match status" value="1"/>
</dbReference>
<accession>A0A8W8N4K4</accession>
<dbReference type="GO" id="GO:0005525">
    <property type="term" value="F:GTP binding"/>
    <property type="evidence" value="ECO:0007669"/>
    <property type="project" value="InterPro"/>
</dbReference>
<proteinExistence type="inferred from homology"/>
<dbReference type="InterPro" id="IPR006571">
    <property type="entry name" value="TLDc_dom"/>
</dbReference>
<feature type="domain" description="TLDc" evidence="2">
    <location>
        <begin position="1"/>
        <end position="178"/>
    </location>
</feature>
<dbReference type="AlphaFoldDB" id="A0A8W8N4K4"/>
<sequence>MMAGLLQKEDFDELLKWIGGRRKFRLLYKITRDGCSAPTFHSKCDGKGMTVTVLSNPSDTVYGGFTSQSWTSAGGAYLPDPKAFLFQLKYNGKSSYNQFPIKPERIAYAVQCNSGYGPIFGGGLDLSTFSGNLTASNGVFTLNGSCTLNNTYNMKGTDYNAFANGNLQVKEMEVYQVDDCDMNDPLEIPWRRTPEWTTRLMQELKEEIENYKPLEQLKIQQTKILLIGQIGAGKSSFFNTINSIFRGYVTSQACSGTAEHSLTTQYRSYQVRNGPSGKPLNFRLCDTRGLEEGQGIEAQDVCYILDGNTPDKYVFNPSLPLSSDIAGFVKAPKLKDRIHCVAFVLDASSVDVMSEKMLEKIRKLQIAMNQRGLPQVVLLTKIDKICASLQDDVGLTYYIPTVQEHVDKVAAMIGLPRSHVIPVKNYESERELNDNINILNLLAMQQILHFADDFLYNYLDDLDDEQISTAD</sequence>
<dbReference type="PANTHER" id="PTHR14241">
    <property type="entry name" value="INTERFERON-INDUCED PROTEIN 44"/>
    <property type="match status" value="1"/>
</dbReference>
<dbReference type="CDD" id="cd00882">
    <property type="entry name" value="Ras_like_GTPase"/>
    <property type="match status" value="1"/>
</dbReference>
<comment type="similarity">
    <text evidence="1">Belongs to the IFI44 family.</text>
</comment>
<protein>
    <recommendedName>
        <fullName evidence="2">TLDc domain-containing protein</fullName>
    </recommendedName>
</protein>
<dbReference type="EnsemblMetazoa" id="G3890.5">
    <property type="protein sequence ID" value="G3890.5:cds"/>
    <property type="gene ID" value="G3890"/>
</dbReference>
<dbReference type="InterPro" id="IPR027417">
    <property type="entry name" value="P-loop_NTPase"/>
</dbReference>
<dbReference type="Gene3D" id="3.40.50.300">
    <property type="entry name" value="P-loop containing nucleotide triphosphate hydrolases"/>
    <property type="match status" value="1"/>
</dbReference>
<dbReference type="PROSITE" id="PS51886">
    <property type="entry name" value="TLDC"/>
    <property type="match status" value="1"/>
</dbReference>
<organism evidence="3 4">
    <name type="scientific">Magallana gigas</name>
    <name type="common">Pacific oyster</name>
    <name type="synonym">Crassostrea gigas</name>
    <dbReference type="NCBI Taxonomy" id="29159"/>
    <lineage>
        <taxon>Eukaryota</taxon>
        <taxon>Metazoa</taxon>
        <taxon>Spiralia</taxon>
        <taxon>Lophotrochozoa</taxon>
        <taxon>Mollusca</taxon>
        <taxon>Bivalvia</taxon>
        <taxon>Autobranchia</taxon>
        <taxon>Pteriomorphia</taxon>
        <taxon>Ostreida</taxon>
        <taxon>Ostreoidea</taxon>
        <taxon>Ostreidae</taxon>
        <taxon>Magallana</taxon>
    </lineage>
</organism>
<keyword evidence="4" id="KW-1185">Reference proteome</keyword>